<feature type="region of interest" description="Disordered" evidence="1">
    <location>
        <begin position="26"/>
        <end position="68"/>
    </location>
</feature>
<reference evidence="2" key="2">
    <citation type="submission" date="2021-03" db="UniProtKB">
        <authorList>
            <consortium name="EnsemblPlants"/>
        </authorList>
    </citation>
    <scope>IDENTIFICATION</scope>
</reference>
<feature type="compositionally biased region" description="Acidic residues" evidence="1">
    <location>
        <begin position="39"/>
        <end position="51"/>
    </location>
</feature>
<keyword evidence="3" id="KW-1185">Reference proteome</keyword>
<accession>A0A803PJ90</accession>
<dbReference type="Gramene" id="evm.model.04.926">
    <property type="protein sequence ID" value="cds.evm.model.04.926"/>
    <property type="gene ID" value="evm.TU.04.926"/>
</dbReference>
<evidence type="ECO:0000313" key="3">
    <source>
        <dbReference type="Proteomes" id="UP000596661"/>
    </source>
</evidence>
<organism evidence="2 3">
    <name type="scientific">Cannabis sativa</name>
    <name type="common">Hemp</name>
    <name type="synonym">Marijuana</name>
    <dbReference type="NCBI Taxonomy" id="3483"/>
    <lineage>
        <taxon>Eukaryota</taxon>
        <taxon>Viridiplantae</taxon>
        <taxon>Streptophyta</taxon>
        <taxon>Embryophyta</taxon>
        <taxon>Tracheophyta</taxon>
        <taxon>Spermatophyta</taxon>
        <taxon>Magnoliopsida</taxon>
        <taxon>eudicotyledons</taxon>
        <taxon>Gunneridae</taxon>
        <taxon>Pentapetalae</taxon>
        <taxon>rosids</taxon>
        <taxon>fabids</taxon>
        <taxon>Rosales</taxon>
        <taxon>Cannabaceae</taxon>
        <taxon>Cannabis</taxon>
    </lineage>
</organism>
<dbReference type="Proteomes" id="UP000596661">
    <property type="component" value="Chromosome 4"/>
</dbReference>
<protein>
    <submittedName>
        <fullName evidence="2">Uncharacterized protein</fullName>
    </submittedName>
</protein>
<sequence>MVKTGVDGDPSEANSCPTIKTQCKEKYVDENPIIKEGESNEDDATESDDPQNDGKNKEEEYYYEPDLEVAKMAKELTKLSKN</sequence>
<name>A0A803PJ90_CANSA</name>
<dbReference type="EnsemblPlants" id="evm.model.04.926">
    <property type="protein sequence ID" value="cds.evm.model.04.926"/>
    <property type="gene ID" value="evm.TU.04.926"/>
</dbReference>
<evidence type="ECO:0000256" key="1">
    <source>
        <dbReference type="SAM" id="MobiDB-lite"/>
    </source>
</evidence>
<dbReference type="AlphaFoldDB" id="A0A803PJ90"/>
<dbReference type="EMBL" id="UZAU01000370">
    <property type="status" value="NOT_ANNOTATED_CDS"/>
    <property type="molecule type" value="Genomic_DNA"/>
</dbReference>
<evidence type="ECO:0000313" key="2">
    <source>
        <dbReference type="EnsemblPlants" id="cds.evm.model.04.926"/>
    </source>
</evidence>
<feature type="compositionally biased region" description="Basic and acidic residues" evidence="1">
    <location>
        <begin position="26"/>
        <end position="38"/>
    </location>
</feature>
<proteinExistence type="predicted"/>
<reference evidence="2" key="1">
    <citation type="submission" date="2018-11" db="EMBL/GenBank/DDBJ databases">
        <authorList>
            <person name="Grassa J C."/>
        </authorList>
    </citation>
    <scope>NUCLEOTIDE SEQUENCE [LARGE SCALE GENOMIC DNA]</scope>
</reference>